<gene>
    <name evidence="2" type="ORF">SBAD_LOCUS11164</name>
</gene>
<reference evidence="4" key="1">
    <citation type="submission" date="2016-06" db="UniProtKB">
        <authorList>
            <consortium name="WormBaseParasite"/>
        </authorList>
    </citation>
    <scope>IDENTIFICATION</scope>
</reference>
<evidence type="ECO:0000256" key="1">
    <source>
        <dbReference type="SAM" id="MobiDB-lite"/>
    </source>
</evidence>
<dbReference type="EMBL" id="UZAM01015177">
    <property type="protein sequence ID" value="VDP37666.1"/>
    <property type="molecule type" value="Genomic_DNA"/>
</dbReference>
<sequence length="110" mass="12104">MIEELSESFTADSDKKFVLALTPAQLGKAPGQTKRGNLPKLLSGDQSHEQPNSSSCIAYGGVARDHADDESDNCTRNRIAESDEETTHAKAEAKAVFKRQDENMDRYGFK</sequence>
<dbReference type="AlphaFoldDB" id="A0A183J5L6"/>
<feature type="region of interest" description="Disordered" evidence="1">
    <location>
        <begin position="79"/>
        <end position="110"/>
    </location>
</feature>
<protein>
    <submittedName>
        <fullName evidence="2 4">Uncharacterized protein</fullName>
    </submittedName>
</protein>
<keyword evidence="3" id="KW-1185">Reference proteome</keyword>
<evidence type="ECO:0000313" key="4">
    <source>
        <dbReference type="WBParaSite" id="SBAD_0001154401-mRNA-1"/>
    </source>
</evidence>
<dbReference type="Proteomes" id="UP000270296">
    <property type="component" value="Unassembled WGS sequence"/>
</dbReference>
<dbReference type="WBParaSite" id="SBAD_0001154401-mRNA-1">
    <property type="protein sequence ID" value="SBAD_0001154401-mRNA-1"/>
    <property type="gene ID" value="SBAD_0001154401"/>
</dbReference>
<name>A0A183J5L6_9BILA</name>
<reference evidence="2 3" key="2">
    <citation type="submission" date="2018-11" db="EMBL/GenBank/DDBJ databases">
        <authorList>
            <consortium name="Pathogen Informatics"/>
        </authorList>
    </citation>
    <scope>NUCLEOTIDE SEQUENCE [LARGE SCALE GENOMIC DNA]</scope>
</reference>
<accession>A0A183J5L6</accession>
<proteinExistence type="predicted"/>
<feature type="region of interest" description="Disordered" evidence="1">
    <location>
        <begin position="26"/>
        <end position="54"/>
    </location>
</feature>
<organism evidence="4">
    <name type="scientific">Soboliphyme baturini</name>
    <dbReference type="NCBI Taxonomy" id="241478"/>
    <lineage>
        <taxon>Eukaryota</taxon>
        <taxon>Metazoa</taxon>
        <taxon>Ecdysozoa</taxon>
        <taxon>Nematoda</taxon>
        <taxon>Enoplea</taxon>
        <taxon>Dorylaimia</taxon>
        <taxon>Dioctophymatida</taxon>
        <taxon>Dioctophymatoidea</taxon>
        <taxon>Soboliphymatidae</taxon>
        <taxon>Soboliphyme</taxon>
    </lineage>
</organism>
<evidence type="ECO:0000313" key="3">
    <source>
        <dbReference type="Proteomes" id="UP000270296"/>
    </source>
</evidence>
<evidence type="ECO:0000313" key="2">
    <source>
        <dbReference type="EMBL" id="VDP37666.1"/>
    </source>
</evidence>